<name>A0A251X532_9GAMM</name>
<gene>
    <name evidence="3" type="ORF">TPSD3_14120</name>
</gene>
<dbReference type="AlphaFoldDB" id="A0A251X532"/>
<feature type="region of interest" description="Disordered" evidence="1">
    <location>
        <begin position="176"/>
        <end position="214"/>
    </location>
</feature>
<evidence type="ECO:0000313" key="4">
    <source>
        <dbReference type="Proteomes" id="UP000194798"/>
    </source>
</evidence>
<proteinExistence type="predicted"/>
<reference evidence="3 4" key="1">
    <citation type="submission" date="2016-12" db="EMBL/GenBank/DDBJ databases">
        <title>Thioflexothrix psekupsii D3 genome sequencing and assembly.</title>
        <authorList>
            <person name="Fomenkov A."/>
            <person name="Vincze T."/>
            <person name="Grabovich M."/>
            <person name="Anton B.P."/>
            <person name="Dubinina G."/>
            <person name="Orlova M."/>
            <person name="Belousova E."/>
            <person name="Roberts R.J."/>
        </authorList>
    </citation>
    <scope>NUCLEOTIDE SEQUENCE [LARGE SCALE GENOMIC DNA]</scope>
    <source>
        <strain evidence="3">D3</strain>
    </source>
</reference>
<organism evidence="3 4">
    <name type="scientific">Thioflexithrix psekupsensis</name>
    <dbReference type="NCBI Taxonomy" id="1570016"/>
    <lineage>
        <taxon>Bacteria</taxon>
        <taxon>Pseudomonadati</taxon>
        <taxon>Pseudomonadota</taxon>
        <taxon>Gammaproteobacteria</taxon>
        <taxon>Thiotrichales</taxon>
        <taxon>Thioflexithrix</taxon>
    </lineage>
</organism>
<dbReference type="Pfam" id="PF14341">
    <property type="entry name" value="PilX_N"/>
    <property type="match status" value="1"/>
</dbReference>
<feature type="domain" description="Type 4 fimbrial biogenesis protein PilX N-terminal" evidence="2">
    <location>
        <begin position="14"/>
        <end position="63"/>
    </location>
</feature>
<dbReference type="EMBL" id="MSLT01000023">
    <property type="protein sequence ID" value="OUD12252.1"/>
    <property type="molecule type" value="Genomic_DNA"/>
</dbReference>
<dbReference type="Proteomes" id="UP000194798">
    <property type="component" value="Unassembled WGS sequence"/>
</dbReference>
<evidence type="ECO:0000259" key="2">
    <source>
        <dbReference type="Pfam" id="PF14341"/>
    </source>
</evidence>
<sequence>MYYNRYSILRRPQRGAVLLVALMLLVVLTMLGISATQTTTIETRMAFNLQEYLHAFGSAEVGVGLSRAGLNDNSKEAIQASLTRFKSIASGVPENGTLSIDRGNGESYRVVFNTTRVPGGFPDTSGRYGMVSSGEMVHFITTSTGNSTQEADSPQVVLKSGATIPTPVSRNITQTIGDQFGTDWDTGDSSSPPPAVDSGDSGGDAPPTPGESSE</sequence>
<comment type="caution">
    <text evidence="3">The sequence shown here is derived from an EMBL/GenBank/DDBJ whole genome shotgun (WGS) entry which is preliminary data.</text>
</comment>
<dbReference type="RefSeq" id="WP_086489202.1">
    <property type="nucleotide sequence ID" value="NZ_MSLT01000023.1"/>
</dbReference>
<keyword evidence="4" id="KW-1185">Reference proteome</keyword>
<accession>A0A251X532</accession>
<dbReference type="InterPro" id="IPR025746">
    <property type="entry name" value="PilX_N_dom"/>
</dbReference>
<evidence type="ECO:0000313" key="3">
    <source>
        <dbReference type="EMBL" id="OUD12252.1"/>
    </source>
</evidence>
<evidence type="ECO:0000256" key="1">
    <source>
        <dbReference type="SAM" id="MobiDB-lite"/>
    </source>
</evidence>
<protein>
    <recommendedName>
        <fullName evidence="2">Type 4 fimbrial biogenesis protein PilX N-terminal domain-containing protein</fullName>
    </recommendedName>
</protein>